<reference evidence="7 8" key="1">
    <citation type="submission" date="2015-12" db="EMBL/GenBank/DDBJ databases">
        <title>Draft Genome Sequence of Olsenella scatoligenes SK9K4T; a Producer of 3-Methylindole- (skatole) and 4-Methylphenol- (p-cresol) Isolated from Pig Feces.</title>
        <authorList>
            <person name="Li X."/>
            <person name="Borg B."/>
            <person name="Canibe N."/>
        </authorList>
    </citation>
    <scope>NUCLEOTIDE SEQUENCE [LARGE SCALE GENOMIC DNA]</scope>
    <source>
        <strain evidence="7 8">SK9K4</strain>
    </source>
</reference>
<evidence type="ECO:0000256" key="6">
    <source>
        <dbReference type="SAM" id="Phobius"/>
    </source>
</evidence>
<dbReference type="AlphaFoldDB" id="A0A117J468"/>
<organism evidence="7 8">
    <name type="scientific">Tractidigestivibacter scatoligenes</name>
    <name type="common">Olsenella scatoligenes</name>
    <dbReference type="NCBI Taxonomy" id="1299998"/>
    <lineage>
        <taxon>Bacteria</taxon>
        <taxon>Bacillati</taxon>
        <taxon>Actinomycetota</taxon>
        <taxon>Coriobacteriia</taxon>
        <taxon>Coriobacteriales</taxon>
        <taxon>Atopobiaceae</taxon>
        <taxon>Tractidigestivibacter</taxon>
    </lineage>
</organism>
<feature type="transmembrane region" description="Helical" evidence="6">
    <location>
        <begin position="198"/>
        <end position="216"/>
    </location>
</feature>
<accession>A0A117J468</accession>
<dbReference type="Pfam" id="PF02653">
    <property type="entry name" value="BPD_transp_2"/>
    <property type="match status" value="1"/>
</dbReference>
<feature type="transmembrane region" description="Helical" evidence="6">
    <location>
        <begin position="21"/>
        <end position="40"/>
    </location>
</feature>
<dbReference type="EMBL" id="LOJF01000009">
    <property type="protein sequence ID" value="KUH58434.1"/>
    <property type="molecule type" value="Genomic_DNA"/>
</dbReference>
<feature type="transmembrane region" description="Helical" evidence="6">
    <location>
        <begin position="115"/>
        <end position="137"/>
    </location>
</feature>
<dbReference type="PANTHER" id="PTHR47089:SF1">
    <property type="entry name" value="GUANOSINE ABC TRANSPORTER PERMEASE PROTEIN NUPP"/>
    <property type="match status" value="1"/>
</dbReference>
<dbReference type="GO" id="GO:0022857">
    <property type="term" value="F:transmembrane transporter activity"/>
    <property type="evidence" value="ECO:0007669"/>
    <property type="project" value="InterPro"/>
</dbReference>
<dbReference type="InterPro" id="IPR001851">
    <property type="entry name" value="ABC_transp_permease"/>
</dbReference>
<name>A0A117J468_TRASO</name>
<protein>
    <submittedName>
        <fullName evidence="7">ABC transporter permease</fullName>
    </submittedName>
</protein>
<evidence type="ECO:0000256" key="5">
    <source>
        <dbReference type="ARBA" id="ARBA00023136"/>
    </source>
</evidence>
<feature type="transmembrane region" description="Helical" evidence="6">
    <location>
        <begin position="149"/>
        <end position="169"/>
    </location>
</feature>
<evidence type="ECO:0000313" key="8">
    <source>
        <dbReference type="Proteomes" id="UP000054078"/>
    </source>
</evidence>
<dbReference type="CDD" id="cd06580">
    <property type="entry name" value="TM_PBP1_transp_TpRbsC_like"/>
    <property type="match status" value="1"/>
</dbReference>
<feature type="transmembrane region" description="Helical" evidence="6">
    <location>
        <begin position="60"/>
        <end position="81"/>
    </location>
</feature>
<dbReference type="PANTHER" id="PTHR47089">
    <property type="entry name" value="ABC TRANSPORTER, PERMEASE PROTEIN"/>
    <property type="match status" value="1"/>
</dbReference>
<keyword evidence="4 6" id="KW-1133">Transmembrane helix</keyword>
<evidence type="ECO:0000313" key="7">
    <source>
        <dbReference type="EMBL" id="KUH58434.1"/>
    </source>
</evidence>
<dbReference type="Proteomes" id="UP000054078">
    <property type="component" value="Unassembled WGS sequence"/>
</dbReference>
<keyword evidence="5 6" id="KW-0472">Membrane</keyword>
<dbReference type="GO" id="GO:0005886">
    <property type="term" value="C:plasma membrane"/>
    <property type="evidence" value="ECO:0007669"/>
    <property type="project" value="UniProtKB-SubCell"/>
</dbReference>
<evidence type="ECO:0000256" key="3">
    <source>
        <dbReference type="ARBA" id="ARBA00022692"/>
    </source>
</evidence>
<feature type="transmembrane region" description="Helical" evidence="6">
    <location>
        <begin position="93"/>
        <end position="109"/>
    </location>
</feature>
<comment type="caution">
    <text evidence="7">The sequence shown here is derived from an EMBL/GenBank/DDBJ whole genome shotgun (WGS) entry which is preliminary data.</text>
</comment>
<evidence type="ECO:0000256" key="4">
    <source>
        <dbReference type="ARBA" id="ARBA00022989"/>
    </source>
</evidence>
<evidence type="ECO:0000256" key="2">
    <source>
        <dbReference type="ARBA" id="ARBA00022475"/>
    </source>
</evidence>
<feature type="transmembrane region" description="Helical" evidence="6">
    <location>
        <begin position="245"/>
        <end position="266"/>
    </location>
</feature>
<dbReference type="RefSeq" id="WP_059054480.1">
    <property type="nucleotide sequence ID" value="NZ_LOJF01000009.1"/>
</dbReference>
<gene>
    <name evidence="7" type="ORF">AUL39_05385</name>
</gene>
<feature type="transmembrane region" description="Helical" evidence="6">
    <location>
        <begin position="328"/>
        <end position="346"/>
    </location>
</feature>
<dbReference type="STRING" id="1299998.AUL39_05385"/>
<sequence length="362" mass="39430">MIRITKRKEMPLSQSMAIRGLSIVLSLVVCGIITTILTGLNPIDVYVTFFNGAFGSARKIWILLQEIAILLCISLALTPAFKMKFWNLGGEGQVLVGGLATAACMILLGDKIPNPLLIACMVVSSIAAGAVWALIPALFKAKWNTNETLFTLMMNYVATQLVAYFIIVWEVPKGSGKIGIINQSTEAGWLPQIGDYKYLLNIILVAVITVLMYVYLKYTKHGYEISVVGESTNTARYVGINVPKVIVRTLLLSGAICGFAGLLLVGGTDHTLTTTIANGRGFTGVMVAWLAKFNPFSMIGSSFLLVFMERGASEISTAYGLNQSFADILTGIILFFIIGSEFFITYKIKFTKKTEEVEKANV</sequence>
<keyword evidence="8" id="KW-1185">Reference proteome</keyword>
<keyword evidence="3 6" id="KW-0812">Transmembrane</keyword>
<feature type="transmembrane region" description="Helical" evidence="6">
    <location>
        <begin position="286"/>
        <end position="307"/>
    </location>
</feature>
<evidence type="ECO:0000256" key="1">
    <source>
        <dbReference type="ARBA" id="ARBA00004651"/>
    </source>
</evidence>
<keyword evidence="2" id="KW-1003">Cell membrane</keyword>
<proteinExistence type="predicted"/>
<comment type="subcellular location">
    <subcellularLocation>
        <location evidence="1">Cell membrane</location>
        <topology evidence="1">Multi-pass membrane protein</topology>
    </subcellularLocation>
</comment>